<evidence type="ECO:0000256" key="3">
    <source>
        <dbReference type="ARBA" id="ARBA00022679"/>
    </source>
</evidence>
<evidence type="ECO:0000256" key="2">
    <source>
        <dbReference type="ARBA" id="ARBA00005992"/>
    </source>
</evidence>
<dbReference type="EMBL" id="OBMI01000001">
    <property type="protein sequence ID" value="SOB81062.1"/>
    <property type="molecule type" value="Genomic_DNA"/>
</dbReference>
<dbReference type="CDD" id="cd16913">
    <property type="entry name" value="YkuD_like"/>
    <property type="match status" value="1"/>
</dbReference>
<comment type="pathway">
    <text evidence="1 7">Cell wall biogenesis; peptidoglycan biosynthesis.</text>
</comment>
<dbReference type="InterPro" id="IPR005490">
    <property type="entry name" value="LD_TPept_cat_dom"/>
</dbReference>
<keyword evidence="10" id="KW-1185">Reference proteome</keyword>
<keyword evidence="4 7" id="KW-0133">Cell shape</keyword>
<feature type="active site" description="Nucleophile" evidence="7">
    <location>
        <position position="186"/>
    </location>
</feature>
<dbReference type="PROSITE" id="PS52029">
    <property type="entry name" value="LD_TPASE"/>
    <property type="match status" value="1"/>
</dbReference>
<evidence type="ECO:0000256" key="1">
    <source>
        <dbReference type="ARBA" id="ARBA00004752"/>
    </source>
</evidence>
<evidence type="ECO:0000259" key="8">
    <source>
        <dbReference type="PROSITE" id="PS52029"/>
    </source>
</evidence>
<dbReference type="GO" id="GO:0071555">
    <property type="term" value="P:cell wall organization"/>
    <property type="evidence" value="ECO:0007669"/>
    <property type="project" value="UniProtKB-UniRule"/>
</dbReference>
<keyword evidence="5 7" id="KW-0573">Peptidoglycan synthesis</keyword>
<dbReference type="Pfam" id="PF03734">
    <property type="entry name" value="YkuD"/>
    <property type="match status" value="1"/>
</dbReference>
<comment type="similarity">
    <text evidence="2">Belongs to the YkuD family.</text>
</comment>
<feature type="active site" description="Proton donor/acceptor" evidence="7">
    <location>
        <position position="173"/>
    </location>
</feature>
<dbReference type="GO" id="GO:0018104">
    <property type="term" value="P:peptidoglycan-protein cross-linking"/>
    <property type="evidence" value="ECO:0007669"/>
    <property type="project" value="TreeGrafter"/>
</dbReference>
<protein>
    <submittedName>
        <fullName evidence="9">L,D-transpeptidase catalytic domain</fullName>
    </submittedName>
</protein>
<accession>A0A285QLT9</accession>
<dbReference type="GO" id="GO:0008360">
    <property type="term" value="P:regulation of cell shape"/>
    <property type="evidence" value="ECO:0007669"/>
    <property type="project" value="UniProtKB-UniRule"/>
</dbReference>
<gene>
    <name evidence="9" type="ORF">SAMN06297144_1376</name>
</gene>
<proteinExistence type="inferred from homology"/>
<dbReference type="Gene3D" id="2.40.440.10">
    <property type="entry name" value="L,D-transpeptidase catalytic domain-like"/>
    <property type="match status" value="1"/>
</dbReference>
<dbReference type="PANTHER" id="PTHR30582:SF2">
    <property type="entry name" value="L,D-TRANSPEPTIDASE YCIB-RELATED"/>
    <property type="match status" value="1"/>
</dbReference>
<dbReference type="GO" id="GO:0016740">
    <property type="term" value="F:transferase activity"/>
    <property type="evidence" value="ECO:0007669"/>
    <property type="project" value="UniProtKB-KW"/>
</dbReference>
<reference evidence="9 10" key="1">
    <citation type="submission" date="2017-07" db="EMBL/GenBank/DDBJ databases">
        <authorList>
            <person name="Sun Z.S."/>
            <person name="Albrecht U."/>
            <person name="Echele G."/>
            <person name="Lee C.C."/>
        </authorList>
    </citation>
    <scope>NUCLEOTIDE SEQUENCE [LARGE SCALE GENOMIC DNA]</scope>
    <source>
        <strain evidence="9 10">CGMCC 1.12672</strain>
    </source>
</reference>
<dbReference type="PANTHER" id="PTHR30582">
    <property type="entry name" value="L,D-TRANSPEPTIDASE"/>
    <property type="match status" value="1"/>
</dbReference>
<dbReference type="OrthoDB" id="463216at2"/>
<evidence type="ECO:0000256" key="7">
    <source>
        <dbReference type="PROSITE-ProRule" id="PRU01373"/>
    </source>
</evidence>
<name>A0A285QLT9_9SPHN</name>
<dbReference type="UniPathway" id="UPA00219"/>
<dbReference type="Proteomes" id="UP000219494">
    <property type="component" value="Unassembled WGS sequence"/>
</dbReference>
<dbReference type="InterPro" id="IPR050979">
    <property type="entry name" value="LD-transpeptidase"/>
</dbReference>
<evidence type="ECO:0000256" key="4">
    <source>
        <dbReference type="ARBA" id="ARBA00022960"/>
    </source>
</evidence>
<keyword evidence="3" id="KW-0808">Transferase</keyword>
<dbReference type="SUPFAM" id="SSF141523">
    <property type="entry name" value="L,D-transpeptidase catalytic domain-like"/>
    <property type="match status" value="1"/>
</dbReference>
<organism evidence="9 10">
    <name type="scientific">Sphingomonas guangdongensis</name>
    <dbReference type="NCBI Taxonomy" id="1141890"/>
    <lineage>
        <taxon>Bacteria</taxon>
        <taxon>Pseudomonadati</taxon>
        <taxon>Pseudomonadota</taxon>
        <taxon>Alphaproteobacteria</taxon>
        <taxon>Sphingomonadales</taxon>
        <taxon>Sphingomonadaceae</taxon>
        <taxon>Sphingomonas</taxon>
    </lineage>
</organism>
<evidence type="ECO:0000256" key="5">
    <source>
        <dbReference type="ARBA" id="ARBA00022984"/>
    </source>
</evidence>
<evidence type="ECO:0000256" key="6">
    <source>
        <dbReference type="ARBA" id="ARBA00023316"/>
    </source>
</evidence>
<feature type="domain" description="L,D-TPase catalytic" evidence="8">
    <location>
        <begin position="102"/>
        <end position="210"/>
    </location>
</feature>
<dbReference type="GO" id="GO:0005576">
    <property type="term" value="C:extracellular region"/>
    <property type="evidence" value="ECO:0007669"/>
    <property type="project" value="TreeGrafter"/>
</dbReference>
<dbReference type="GO" id="GO:0071972">
    <property type="term" value="F:peptidoglycan L,D-transpeptidase activity"/>
    <property type="evidence" value="ECO:0007669"/>
    <property type="project" value="TreeGrafter"/>
</dbReference>
<evidence type="ECO:0000313" key="10">
    <source>
        <dbReference type="Proteomes" id="UP000219494"/>
    </source>
</evidence>
<sequence length="226" mass="24078">MRRALSVIAVASSIAVGVGAAIGVGAAAFKLDQSLEASRPDGRAALYLPSDTGRTFFAGAARPVAVLPSGERRLIDSVLNVRGTMHYGEFVWNDDKVPAGRRWVRIDLDAQIMSVFRGNHEVGTAVVLYGADHKPTPLGSFPILAKFRDHVSSIYDAPMPYTLRLTGDGVAIHGSNVRAGAATHGCIGIPTAFAARVFKEMRLGDLVVIVRGSQIGALRPQESWTD</sequence>
<keyword evidence="6 7" id="KW-0961">Cell wall biogenesis/degradation</keyword>
<evidence type="ECO:0000313" key="9">
    <source>
        <dbReference type="EMBL" id="SOB81062.1"/>
    </source>
</evidence>
<dbReference type="InterPro" id="IPR038063">
    <property type="entry name" value="Transpep_catalytic_dom"/>
</dbReference>
<dbReference type="AlphaFoldDB" id="A0A285QLT9"/>